<dbReference type="InterPro" id="IPR008965">
    <property type="entry name" value="CBM2/CBM3_carb-bd_dom_sf"/>
</dbReference>
<proteinExistence type="predicted"/>
<dbReference type="InterPro" id="IPR013783">
    <property type="entry name" value="Ig-like_fold"/>
</dbReference>
<dbReference type="SUPFAM" id="SSF49384">
    <property type="entry name" value="Carbohydrate-binding domain"/>
    <property type="match status" value="1"/>
</dbReference>
<evidence type="ECO:0008006" key="4">
    <source>
        <dbReference type="Google" id="ProtNLM"/>
    </source>
</evidence>
<gene>
    <name evidence="2" type="ORF">BGO89_01995</name>
</gene>
<name>A0A1M3L1X3_9BACT</name>
<dbReference type="EMBL" id="MKVH01000013">
    <property type="protein sequence ID" value="OJX59215.1"/>
    <property type="molecule type" value="Genomic_DNA"/>
</dbReference>
<dbReference type="Gene3D" id="2.60.40.680">
    <property type="match status" value="1"/>
</dbReference>
<evidence type="ECO:0000313" key="2">
    <source>
        <dbReference type="EMBL" id="OJX59215.1"/>
    </source>
</evidence>
<feature type="chain" id="PRO_5013290646" description="Ig-like domain-containing protein" evidence="1">
    <location>
        <begin position="20"/>
        <end position="1293"/>
    </location>
</feature>
<keyword evidence="1" id="KW-0732">Signal</keyword>
<feature type="signal peptide" evidence="1">
    <location>
        <begin position="1"/>
        <end position="19"/>
    </location>
</feature>
<evidence type="ECO:0000313" key="3">
    <source>
        <dbReference type="Proteomes" id="UP000184233"/>
    </source>
</evidence>
<organism evidence="2 3">
    <name type="scientific">Candidatus Kapaibacterium thiocyanatum</name>
    <dbReference type="NCBI Taxonomy" id="1895771"/>
    <lineage>
        <taxon>Bacteria</taxon>
        <taxon>Pseudomonadati</taxon>
        <taxon>Candidatus Kapaibacteriota</taxon>
        <taxon>Candidatus Kapaibacteriia</taxon>
        <taxon>Candidatus Kapaibacteriales</taxon>
        <taxon>Candidatus Kapaibacteriaceae</taxon>
        <taxon>Candidatus Kapaibacterium</taxon>
    </lineage>
</organism>
<dbReference type="GO" id="GO:0030246">
    <property type="term" value="F:carbohydrate binding"/>
    <property type="evidence" value="ECO:0007669"/>
    <property type="project" value="InterPro"/>
</dbReference>
<accession>A0A1M3L1X3</accession>
<comment type="caution">
    <text evidence="2">The sequence shown here is derived from an EMBL/GenBank/DDBJ whole genome shotgun (WGS) entry which is preliminary data.</text>
</comment>
<reference evidence="2 3" key="1">
    <citation type="submission" date="2016-09" db="EMBL/GenBank/DDBJ databases">
        <title>Genome-resolved meta-omics ties microbial dynamics to process performance in biotechnology for thiocyanate degradation.</title>
        <authorList>
            <person name="Kantor R.S."/>
            <person name="Huddy R.J."/>
            <person name="Iyer R."/>
            <person name="Thomas B.C."/>
            <person name="Brown C.T."/>
            <person name="Anantharaman K."/>
            <person name="Tringe S."/>
            <person name="Hettich R.L."/>
            <person name="Harrison S.T."/>
            <person name="Banfield J.F."/>
        </authorList>
    </citation>
    <scope>NUCLEOTIDE SEQUENCE [LARGE SCALE GENOMIC DNA]</scope>
    <source>
        <strain evidence="2">59-99</strain>
    </source>
</reference>
<dbReference type="STRING" id="1895771.BGO89_01995"/>
<dbReference type="NCBIfam" id="NF012200">
    <property type="entry name" value="choice_anch_D"/>
    <property type="match status" value="2"/>
</dbReference>
<protein>
    <recommendedName>
        <fullName evidence="4">Ig-like domain-containing protein</fullName>
    </recommendedName>
</protein>
<sequence length="1293" mass="136950">MVRLILLAASVFIVMTAAARSQDIVVSEYFNDVSPETGEWTEIVVVKDNLNMVGYILTDNNGQQDARQGGVRFKDVPLWRNVRAGTIIVIYHRGFTLPTQDLDPSDGYLELGAENTTYLDQFLFSGSSWSFNALNIAQEGDYLELFTKDTVHVHGLGHRNPTGPSYDASAPPKVNHDTAAPNSRSVRVSGRTLAAYAAGIGRDSTSLDPLSTKGLPNNVDNVKARKGLPNVNQLLWREWREPTWTAAPAVTLVQQTATRHTISWTAVNDPNTKDSTTGVMILRDTLGFGQFDASTVRDGTIINAGTRLSTALVLAVLPNDAGTTYLDSLNILCGETYTYRVYAYRYKADNRMSVTADTTARGRQYNQGAFAQSQAIAKQRPSLPTIAASRTAICPGDTLTLTCTATAERYDWLLNGSVYGSTITGRFVARDPGTWTVMITVEGGCTATSNSVVVTALPAPVVDITPTGTRTICTGEQITLTAETDAAEYEWLRNGNTIPGAASKTYVVTQAGDYQVRIASQQGCPGISAVTRIKVPDVRCRFEPATLDYGSLDACSNGKALLTDIVNTGTETITVTNAAFPPGFSLASPPPGFTVAPGQRQSVRLLFTPSAQGTFSGTATFTAVPCGVQATIALTGNKLVSIAGLDRARVDFGVYHACPTSDIRPDSAILITNNGTTAITVKAPSVNPPFFLLTQFTQKVIQAGQSDTVRIQYRPLGPDLNRGAIEEIKFPYTSTACPDDTLRATLIAAAFLPSLGTTPDTIRLRPLLACDGAYDTTIVVTNDGNSDITLTNFAQNSVTIVDAPIVVKPGTSITVGIRIQHPAVLGAYVINSTLDIQPCSMMRSLTIIGSVIDARASISDATIDMGEVVLCNGNEATAQLRLSIGDGTSTTGIVRQVSLGGPFSTDLVALSTFTGRRDVTVTFRPTSVGTFSDTLTVVVGPCDETVKCVITGRAVDLSRQTTVTSTSFGILGTGQSTTQRLVIRNTGTAPLPVERLDGIVGPFSVRSSTPALPTTLAPGDSIVVVLEYSFAGFDRKDTITIVSRTTGLCPDSVGYVLTGTTTSPGVITGITLELPENMSGRPGSEIDIPMTLRSTVDITGAQITGIVTRIRYDPTILRLLDVRPTSENTAAITQISAGTAEIALTFANSVKADDVVGTIRGRCYLGSSLTTPVDVDTVGISGVIATGRGGLLTIGGDCAIEARQAGIGAPSALIVERVTGNDIVLDVTVLTDDAVTIVMRDLRGAVTSIPLDGRLAPGRYTIRIDASMLASGVHLITMDHGLRHHTATAVIVR</sequence>
<dbReference type="Proteomes" id="UP000184233">
    <property type="component" value="Unassembled WGS sequence"/>
</dbReference>
<dbReference type="Gene3D" id="2.60.40.10">
    <property type="entry name" value="Immunoglobulins"/>
    <property type="match status" value="4"/>
</dbReference>
<evidence type="ECO:0000256" key="1">
    <source>
        <dbReference type="SAM" id="SignalP"/>
    </source>
</evidence>